<dbReference type="STRING" id="558152.IQ37_17950"/>
<organism evidence="3 4">
    <name type="scientific">Chryseobacterium piperi</name>
    <dbReference type="NCBI Taxonomy" id="558152"/>
    <lineage>
        <taxon>Bacteria</taxon>
        <taxon>Pseudomonadati</taxon>
        <taxon>Bacteroidota</taxon>
        <taxon>Flavobacteriia</taxon>
        <taxon>Flavobacteriales</taxon>
        <taxon>Weeksellaceae</taxon>
        <taxon>Chryseobacterium group</taxon>
        <taxon>Chryseobacterium</taxon>
    </lineage>
</organism>
<evidence type="ECO:0000313" key="4">
    <source>
        <dbReference type="Proteomes" id="UP000028709"/>
    </source>
</evidence>
<keyword evidence="1" id="KW-0472">Membrane</keyword>
<evidence type="ECO:0000259" key="2">
    <source>
        <dbReference type="Pfam" id="PF07885"/>
    </source>
</evidence>
<feature type="domain" description="Potassium channel" evidence="2">
    <location>
        <begin position="163"/>
        <end position="217"/>
    </location>
</feature>
<keyword evidence="1" id="KW-0812">Transmembrane</keyword>
<evidence type="ECO:0000256" key="1">
    <source>
        <dbReference type="SAM" id="Phobius"/>
    </source>
</evidence>
<reference evidence="3 4" key="1">
    <citation type="submission" date="2014-07" db="EMBL/GenBank/DDBJ databases">
        <title>Genome of Chryseobacterium piperi CTM.</title>
        <authorList>
            <person name="Pipes S.E."/>
            <person name="Stropko S.J."/>
            <person name="Newman J.D."/>
        </authorList>
    </citation>
    <scope>NUCLEOTIDE SEQUENCE [LARGE SCALE GENOMIC DNA]</scope>
    <source>
        <strain evidence="3 4">CTM</strain>
    </source>
</reference>
<evidence type="ECO:0000313" key="3">
    <source>
        <dbReference type="EMBL" id="KFF16209.1"/>
    </source>
</evidence>
<dbReference type="SUPFAM" id="SSF81324">
    <property type="entry name" value="Voltage-gated potassium channels"/>
    <property type="match status" value="1"/>
</dbReference>
<name>A0A086AHP5_9FLAO</name>
<feature type="transmembrane region" description="Helical" evidence="1">
    <location>
        <begin position="90"/>
        <end position="112"/>
    </location>
</feature>
<dbReference type="KEGG" id="cpip:CJF12_06065"/>
<dbReference type="EMBL" id="JPRJ01000051">
    <property type="protein sequence ID" value="KFF16209.1"/>
    <property type="molecule type" value="Genomic_DNA"/>
</dbReference>
<feature type="transmembrane region" description="Helical" evidence="1">
    <location>
        <begin position="168"/>
        <end position="185"/>
    </location>
</feature>
<comment type="caution">
    <text evidence="3">The sequence shown here is derived from an EMBL/GenBank/DDBJ whole genome shotgun (WGS) entry which is preliminary data.</text>
</comment>
<dbReference type="AlphaFoldDB" id="A0A086AHP5"/>
<dbReference type="OrthoDB" id="9799090at2"/>
<dbReference type="Gene3D" id="1.10.287.70">
    <property type="match status" value="1"/>
</dbReference>
<feature type="transmembrane region" description="Helical" evidence="1">
    <location>
        <begin position="65"/>
        <end position="83"/>
    </location>
</feature>
<feature type="transmembrane region" description="Helical" evidence="1">
    <location>
        <begin position="197"/>
        <end position="217"/>
    </location>
</feature>
<dbReference type="RefSeq" id="WP_034687567.1">
    <property type="nucleotide sequence ID" value="NZ_CP023049.2"/>
</dbReference>
<keyword evidence="1" id="KW-1133">Transmembrane helix</keyword>
<sequence length="228" mass="25501">MKKALEKFQTFWLEDLSFVVLLLMLFLVVFITPVIMDNSKEGILLYNTILLSVFFSGIFSTRNKWMMLISGSLFMIHCILRLVRFSDNPFSFYVLENVIAILNTIVFITINVRLLFRDDSVNMYRIIGGVNVYLLLALMGALAFEIINAVTGVSIAGPITLTGSDQDYVHFIYFSLVSLTTVGFGDIHPVSVETKMLSVFLSMLGILFPAVIIAKLVGLSANSSKKID</sequence>
<keyword evidence="4" id="KW-1185">Reference proteome</keyword>
<dbReference type="InterPro" id="IPR013099">
    <property type="entry name" value="K_chnl_dom"/>
</dbReference>
<proteinExistence type="predicted"/>
<protein>
    <submittedName>
        <fullName evidence="3">Transporter</fullName>
    </submittedName>
</protein>
<feature type="transmembrane region" description="Helical" evidence="1">
    <location>
        <begin position="43"/>
        <end position="59"/>
    </location>
</feature>
<dbReference type="Proteomes" id="UP000028709">
    <property type="component" value="Unassembled WGS sequence"/>
</dbReference>
<feature type="transmembrane region" description="Helical" evidence="1">
    <location>
        <begin position="16"/>
        <end position="36"/>
    </location>
</feature>
<feature type="transmembrane region" description="Helical" evidence="1">
    <location>
        <begin position="132"/>
        <end position="156"/>
    </location>
</feature>
<accession>A0A086AHP5</accession>
<dbReference type="eggNOG" id="ENOG5031473">
    <property type="taxonomic scope" value="Bacteria"/>
</dbReference>
<gene>
    <name evidence="3" type="ORF">IQ37_17950</name>
</gene>
<dbReference type="Pfam" id="PF07885">
    <property type="entry name" value="Ion_trans_2"/>
    <property type="match status" value="1"/>
</dbReference>